<protein>
    <submittedName>
        <fullName evidence="1">PIR Superfamily Protein</fullName>
    </submittedName>
</protein>
<organism evidence="1 2">
    <name type="scientific">Plasmodium ovale curtisi</name>
    <dbReference type="NCBI Taxonomy" id="864141"/>
    <lineage>
        <taxon>Eukaryota</taxon>
        <taxon>Sar</taxon>
        <taxon>Alveolata</taxon>
        <taxon>Apicomplexa</taxon>
        <taxon>Aconoidasida</taxon>
        <taxon>Haemosporida</taxon>
        <taxon>Plasmodiidae</taxon>
        <taxon>Plasmodium</taxon>
        <taxon>Plasmodium (Plasmodium)</taxon>
    </lineage>
</organism>
<dbReference type="AlphaFoldDB" id="A0A1A8X7C5"/>
<sequence length="123" mass="15021">MKFLNHIEEQSSHYQEDYCKYLYYWIYCDERNKNKSADRAREFYHKLFVGYLEDVHVYNDSKCDCVNSCAILYKNEVKLCFENYDYDFCYELENSKTIYAQTVTNLNYTNGAPKHFHQQYKTI</sequence>
<reference evidence="2" key="1">
    <citation type="submission" date="2016-05" db="EMBL/GenBank/DDBJ databases">
        <authorList>
            <person name="Naeem Raeece"/>
        </authorList>
    </citation>
    <scope>NUCLEOTIDE SEQUENCE [LARGE SCALE GENOMIC DNA]</scope>
</reference>
<evidence type="ECO:0000313" key="2">
    <source>
        <dbReference type="Proteomes" id="UP000078546"/>
    </source>
</evidence>
<dbReference type="EMBL" id="FLQV01001453">
    <property type="protein sequence ID" value="SBS99689.1"/>
    <property type="molecule type" value="Genomic_DNA"/>
</dbReference>
<evidence type="ECO:0000313" key="1">
    <source>
        <dbReference type="EMBL" id="SBS99689.1"/>
    </source>
</evidence>
<proteinExistence type="predicted"/>
<accession>A0A1A8X7C5</accession>
<dbReference type="Proteomes" id="UP000078546">
    <property type="component" value="Unassembled WGS sequence"/>
</dbReference>
<gene>
    <name evidence="1" type="ORF">POVCU1_054450</name>
</gene>
<name>A0A1A8X7C5_PLAOA</name>